<dbReference type="Pfam" id="PF03004">
    <property type="entry name" value="Transposase_24"/>
    <property type="match status" value="1"/>
</dbReference>
<feature type="compositionally biased region" description="Polar residues" evidence="1">
    <location>
        <begin position="37"/>
        <end position="48"/>
    </location>
</feature>
<name>A0ABD1MWU3_9FABA</name>
<protein>
    <submittedName>
        <fullName evidence="2">Uncharacterized protein</fullName>
    </submittedName>
</protein>
<keyword evidence="3" id="KW-1185">Reference proteome</keyword>
<dbReference type="AlphaFoldDB" id="A0ABD1MWU3"/>
<comment type="caution">
    <text evidence="2">The sequence shown here is derived from an EMBL/GenBank/DDBJ whole genome shotgun (WGS) entry which is preliminary data.</text>
</comment>
<evidence type="ECO:0000313" key="2">
    <source>
        <dbReference type="EMBL" id="KAL2340305.1"/>
    </source>
</evidence>
<dbReference type="Proteomes" id="UP001603857">
    <property type="component" value="Unassembled WGS sequence"/>
</dbReference>
<evidence type="ECO:0000256" key="1">
    <source>
        <dbReference type="SAM" id="MobiDB-lite"/>
    </source>
</evidence>
<proteinExistence type="predicted"/>
<sequence>MYRVRRGIDLGSWIPKQKCVELEQKWNDENWKEKSKTNANNRNSSDGSLHTGGSIPTSEHFKRLKISPDMTPTCWDLFQKTHKTAHGTRWVSSKAERIALPFVLLQLLSLLLDLLEAVLRDVLILM</sequence>
<dbReference type="EMBL" id="JBGMDY010000003">
    <property type="protein sequence ID" value="KAL2340305.1"/>
    <property type="molecule type" value="Genomic_DNA"/>
</dbReference>
<organism evidence="2 3">
    <name type="scientific">Flemingia macrophylla</name>
    <dbReference type="NCBI Taxonomy" id="520843"/>
    <lineage>
        <taxon>Eukaryota</taxon>
        <taxon>Viridiplantae</taxon>
        <taxon>Streptophyta</taxon>
        <taxon>Embryophyta</taxon>
        <taxon>Tracheophyta</taxon>
        <taxon>Spermatophyta</taxon>
        <taxon>Magnoliopsida</taxon>
        <taxon>eudicotyledons</taxon>
        <taxon>Gunneridae</taxon>
        <taxon>Pentapetalae</taxon>
        <taxon>rosids</taxon>
        <taxon>fabids</taxon>
        <taxon>Fabales</taxon>
        <taxon>Fabaceae</taxon>
        <taxon>Papilionoideae</taxon>
        <taxon>50 kb inversion clade</taxon>
        <taxon>NPAAA clade</taxon>
        <taxon>indigoferoid/millettioid clade</taxon>
        <taxon>Phaseoleae</taxon>
        <taxon>Flemingia</taxon>
    </lineage>
</organism>
<feature type="region of interest" description="Disordered" evidence="1">
    <location>
        <begin position="31"/>
        <end position="59"/>
    </location>
</feature>
<accession>A0ABD1MWU3</accession>
<dbReference type="InterPro" id="IPR004252">
    <property type="entry name" value="Probable_transposase_24"/>
</dbReference>
<gene>
    <name evidence="2" type="ORF">Fmac_008245</name>
</gene>
<reference evidence="2 3" key="1">
    <citation type="submission" date="2024-08" db="EMBL/GenBank/DDBJ databases">
        <title>Insights into the chromosomal genome structure of Flemingia macrophylla.</title>
        <authorList>
            <person name="Ding Y."/>
            <person name="Zhao Y."/>
            <person name="Bi W."/>
            <person name="Wu M."/>
            <person name="Zhao G."/>
            <person name="Gong Y."/>
            <person name="Li W."/>
            <person name="Zhang P."/>
        </authorList>
    </citation>
    <scope>NUCLEOTIDE SEQUENCE [LARGE SCALE GENOMIC DNA]</scope>
    <source>
        <strain evidence="2">DYQJB</strain>
        <tissue evidence="2">Leaf</tissue>
    </source>
</reference>
<evidence type="ECO:0000313" key="3">
    <source>
        <dbReference type="Proteomes" id="UP001603857"/>
    </source>
</evidence>